<comment type="caution">
    <text evidence="1">The sequence shown here is derived from an EMBL/GenBank/DDBJ whole genome shotgun (WGS) entry which is preliminary data.</text>
</comment>
<evidence type="ECO:0000313" key="2">
    <source>
        <dbReference type="Proteomes" id="UP000054826"/>
    </source>
</evidence>
<evidence type="ECO:0000313" key="1">
    <source>
        <dbReference type="EMBL" id="KRY98847.1"/>
    </source>
</evidence>
<dbReference type="AlphaFoldDB" id="A0A0V1GKU8"/>
<gene>
    <name evidence="1" type="ORF">T4C_5209</name>
</gene>
<organism evidence="1 2">
    <name type="scientific">Trichinella pseudospiralis</name>
    <name type="common">Parasitic roundworm</name>
    <dbReference type="NCBI Taxonomy" id="6337"/>
    <lineage>
        <taxon>Eukaryota</taxon>
        <taxon>Metazoa</taxon>
        <taxon>Ecdysozoa</taxon>
        <taxon>Nematoda</taxon>
        <taxon>Enoplea</taxon>
        <taxon>Dorylaimia</taxon>
        <taxon>Trichinellida</taxon>
        <taxon>Trichinellidae</taxon>
        <taxon>Trichinella</taxon>
    </lineage>
</organism>
<reference evidence="1 2" key="1">
    <citation type="submission" date="2015-01" db="EMBL/GenBank/DDBJ databases">
        <title>Evolution of Trichinella species and genotypes.</title>
        <authorList>
            <person name="Korhonen P.K."/>
            <person name="Edoardo P."/>
            <person name="Giuseppe L.R."/>
            <person name="Gasser R.B."/>
        </authorList>
    </citation>
    <scope>NUCLEOTIDE SEQUENCE [LARGE SCALE GENOMIC DNA]</scope>
    <source>
        <strain evidence="1">ISS176</strain>
    </source>
</reference>
<name>A0A0V1GKU8_TRIPS</name>
<proteinExistence type="predicted"/>
<dbReference type="EMBL" id="JYDV01001742">
    <property type="protein sequence ID" value="KRY98847.1"/>
    <property type="molecule type" value="Genomic_DNA"/>
</dbReference>
<sequence>MKLSPFFRETRKNYLRIAENLSAPFLTAYFFRKK</sequence>
<dbReference type="Proteomes" id="UP000054826">
    <property type="component" value="Unassembled WGS sequence"/>
</dbReference>
<accession>A0A0V1GKU8</accession>
<protein>
    <submittedName>
        <fullName evidence="1">Uncharacterized protein</fullName>
    </submittedName>
</protein>